<name>A0A413R6P4_9FIRM</name>
<evidence type="ECO:0000256" key="2">
    <source>
        <dbReference type="SAM" id="Phobius"/>
    </source>
</evidence>
<feature type="transmembrane region" description="Helical" evidence="2">
    <location>
        <begin position="12"/>
        <end position="36"/>
    </location>
</feature>
<accession>A0A413R6P4</accession>
<keyword evidence="2" id="KW-1133">Transmembrane helix</keyword>
<comment type="caution">
    <text evidence="3">The sequence shown here is derived from an EMBL/GenBank/DDBJ whole genome shotgun (WGS) entry which is preliminary data.</text>
</comment>
<keyword evidence="2" id="KW-0812">Transmembrane</keyword>
<keyword evidence="2" id="KW-0472">Membrane</keyword>
<evidence type="ECO:0000256" key="1">
    <source>
        <dbReference type="SAM" id="MobiDB-lite"/>
    </source>
</evidence>
<organism evidence="3 4">
    <name type="scientific">Eubacterium ventriosum</name>
    <dbReference type="NCBI Taxonomy" id="39496"/>
    <lineage>
        <taxon>Bacteria</taxon>
        <taxon>Bacillati</taxon>
        <taxon>Bacillota</taxon>
        <taxon>Clostridia</taxon>
        <taxon>Eubacteriales</taxon>
        <taxon>Eubacteriaceae</taxon>
        <taxon>Eubacterium</taxon>
    </lineage>
</organism>
<feature type="compositionally biased region" description="Basic and acidic residues" evidence="1">
    <location>
        <begin position="419"/>
        <end position="451"/>
    </location>
</feature>
<protein>
    <recommendedName>
        <fullName evidence="5">HYR domain-containing protein</fullName>
    </recommendedName>
</protein>
<reference evidence="3 4" key="1">
    <citation type="submission" date="2018-08" db="EMBL/GenBank/DDBJ databases">
        <title>A genome reference for cultivated species of the human gut microbiota.</title>
        <authorList>
            <person name="Zou Y."/>
            <person name="Xue W."/>
            <person name="Luo G."/>
        </authorList>
    </citation>
    <scope>NUCLEOTIDE SEQUENCE [LARGE SCALE GENOMIC DNA]</scope>
    <source>
        <strain evidence="3 4">AM44-11BH</strain>
    </source>
</reference>
<dbReference type="Proteomes" id="UP000284779">
    <property type="component" value="Unassembled WGS sequence"/>
</dbReference>
<dbReference type="RefSeq" id="WP_117970966.1">
    <property type="nucleotide sequence ID" value="NZ_CATWJF010000024.1"/>
</dbReference>
<evidence type="ECO:0008006" key="5">
    <source>
        <dbReference type="Google" id="ProtNLM"/>
    </source>
</evidence>
<keyword evidence="4" id="KW-1185">Reference proteome</keyword>
<dbReference type="EMBL" id="QSFD01000008">
    <property type="protein sequence ID" value="RHA17694.1"/>
    <property type="molecule type" value="Genomic_DNA"/>
</dbReference>
<proteinExistence type="predicted"/>
<feature type="region of interest" description="Disordered" evidence="1">
    <location>
        <begin position="403"/>
        <end position="472"/>
    </location>
</feature>
<dbReference type="AlphaFoldDB" id="A0A413R6P4"/>
<dbReference type="Gene3D" id="2.60.40.10">
    <property type="entry name" value="Immunoglobulins"/>
    <property type="match status" value="1"/>
</dbReference>
<gene>
    <name evidence="3" type="ORF">DW944_08665</name>
</gene>
<evidence type="ECO:0000313" key="4">
    <source>
        <dbReference type="Proteomes" id="UP000284779"/>
    </source>
</evidence>
<dbReference type="InterPro" id="IPR013783">
    <property type="entry name" value="Ig-like_fold"/>
</dbReference>
<sequence length="472" mass="53460">MNIKDLLKSKKFKNILITIVEILVVAGIIFAALMYMQSKINKDADKTSGVGNTIATDEEEETVQKQSDEFYLQINMAKNVMVVYRYDADKKNKTAYKIFPCTLGENVKKGKYKTEKSYSWVKNNGWHRYNTLYTYSAWIQSAEYSDRYPDTLVKKSYNSVGKNKKVDKSIILYASDAAWVYNNCKYKTVLEIVKGSKKDQLPLQVGKKTETNKYCGWDPTDPDKSNPYLKKANGTISTGYTPVNVEKGEKIDYFSNLLALDETGKNITGKLKYNKIDSSKTGTSKVTYTYKLKSGKKITASLSYKVVDTTKPKVTCSKTQFTYEVKSKDQKDMNKESNAKAIKEMVRKYVSCNESDVTITITTVDPLELKEGNFPVSIKAQDKAGNVGSCQVMCEIKIKESKGNKKFEPSKAQKKKLKLPKETSKPKESEKKTKEKQTKEKTTKKVSETKKNVKQTETTKSSNENTTTIAKD</sequence>
<feature type="compositionally biased region" description="Low complexity" evidence="1">
    <location>
        <begin position="456"/>
        <end position="472"/>
    </location>
</feature>
<evidence type="ECO:0000313" key="3">
    <source>
        <dbReference type="EMBL" id="RHA17694.1"/>
    </source>
</evidence>